<accession>A0ABT1JNU5</accession>
<proteinExistence type="predicted"/>
<feature type="transmembrane region" description="Helical" evidence="1">
    <location>
        <begin position="16"/>
        <end position="33"/>
    </location>
</feature>
<sequence length="208" mass="21400">MTALRLVVLARRPGRCLLAFTVSLLGALLFWRVAVHVEPFSANPRRTLPYPELAGVVTGAVFAGLLAPGFWEWERLGGARSRAVAGVVAALGCLAPLPAFLLGVAQVPERYHALTLWSNVLLFTALAFLLAALVGPAVGAAVTVGSFLLVVLLTNAAPAAVGWLPVTAPEDPTSHPVAALALLGVAVAAHAATFGSTGFARRLSRGAG</sequence>
<dbReference type="Proteomes" id="UP000791080">
    <property type="component" value="Unassembled WGS sequence"/>
</dbReference>
<feature type="transmembrane region" description="Helical" evidence="1">
    <location>
        <begin position="116"/>
        <end position="135"/>
    </location>
</feature>
<keyword evidence="1" id="KW-0472">Membrane</keyword>
<name>A0ABT1JNU5_ACTCY</name>
<evidence type="ECO:0000256" key="1">
    <source>
        <dbReference type="SAM" id="Phobius"/>
    </source>
</evidence>
<comment type="caution">
    <text evidence="2">The sequence shown here is derived from an EMBL/GenBank/DDBJ whole genome shotgun (WGS) entry which is preliminary data.</text>
</comment>
<evidence type="ECO:0000313" key="2">
    <source>
        <dbReference type="EMBL" id="MCP2334191.1"/>
    </source>
</evidence>
<organism evidence="2 3">
    <name type="scientific">Actinoalloteichus caeruleus DSM 43889</name>
    <dbReference type="NCBI Taxonomy" id="1120930"/>
    <lineage>
        <taxon>Bacteria</taxon>
        <taxon>Bacillati</taxon>
        <taxon>Actinomycetota</taxon>
        <taxon>Actinomycetes</taxon>
        <taxon>Pseudonocardiales</taxon>
        <taxon>Pseudonocardiaceae</taxon>
        <taxon>Actinoalloteichus</taxon>
        <taxon>Actinoalloteichus cyanogriseus</taxon>
    </lineage>
</organism>
<feature type="transmembrane region" description="Helical" evidence="1">
    <location>
        <begin position="53"/>
        <end position="71"/>
    </location>
</feature>
<evidence type="ECO:0000313" key="3">
    <source>
        <dbReference type="Proteomes" id="UP000791080"/>
    </source>
</evidence>
<feature type="transmembrane region" description="Helical" evidence="1">
    <location>
        <begin position="83"/>
        <end position="104"/>
    </location>
</feature>
<reference evidence="2 3" key="1">
    <citation type="submission" date="2013-07" db="EMBL/GenBank/DDBJ databases">
        <authorList>
            <consortium name="DOE Joint Genome Institute"/>
            <person name="Reeve W."/>
            <person name="Huntemann M."/>
            <person name="Han J."/>
            <person name="Chen A."/>
            <person name="Kyrpides N."/>
            <person name="Mavromatis K."/>
            <person name="Markowitz V."/>
            <person name="Palaniappan K."/>
            <person name="Ivanova N."/>
            <person name="Schaumberg A."/>
            <person name="Pati A."/>
            <person name="Liolios K."/>
            <person name="Nordberg H.P."/>
            <person name="Cantor M.N."/>
            <person name="Hua S.X."/>
            <person name="Woyke T."/>
        </authorList>
    </citation>
    <scope>NUCLEOTIDE SEQUENCE [LARGE SCALE GENOMIC DNA]</scope>
    <source>
        <strain evidence="2 3">DSM 43889</strain>
    </source>
</reference>
<keyword evidence="3" id="KW-1185">Reference proteome</keyword>
<feature type="transmembrane region" description="Helical" evidence="1">
    <location>
        <begin position="147"/>
        <end position="166"/>
    </location>
</feature>
<reference evidence="2 3" key="2">
    <citation type="submission" date="2022-06" db="EMBL/GenBank/DDBJ databases">
        <title>Genomic Encyclopedia of Type Strains, Phase I: the one thousand microbial genomes (KMG-I) project.</title>
        <authorList>
            <person name="Kyrpides N."/>
        </authorList>
    </citation>
    <scope>NUCLEOTIDE SEQUENCE [LARGE SCALE GENOMIC DNA]</scope>
    <source>
        <strain evidence="2 3">DSM 43889</strain>
    </source>
</reference>
<keyword evidence="1" id="KW-1133">Transmembrane helix</keyword>
<gene>
    <name evidence="2" type="ORF">G443_004461</name>
</gene>
<protein>
    <submittedName>
        <fullName evidence="2">Uncharacterized protein</fullName>
    </submittedName>
</protein>
<dbReference type="RefSeq" id="WP_026418498.1">
    <property type="nucleotide sequence ID" value="NZ_AUBJ02000001.1"/>
</dbReference>
<keyword evidence="1" id="KW-0812">Transmembrane</keyword>
<feature type="transmembrane region" description="Helical" evidence="1">
    <location>
        <begin position="178"/>
        <end position="200"/>
    </location>
</feature>
<dbReference type="EMBL" id="AUBJ02000001">
    <property type="protein sequence ID" value="MCP2334191.1"/>
    <property type="molecule type" value="Genomic_DNA"/>
</dbReference>